<organism evidence="8 9">
    <name type="scientific">Chlorobium ferrooxidans DSM 13031</name>
    <dbReference type="NCBI Taxonomy" id="377431"/>
    <lineage>
        <taxon>Bacteria</taxon>
        <taxon>Pseudomonadati</taxon>
        <taxon>Chlorobiota</taxon>
        <taxon>Chlorobiia</taxon>
        <taxon>Chlorobiales</taxon>
        <taxon>Chlorobiaceae</taxon>
        <taxon>Chlorobium/Pelodictyon group</taxon>
        <taxon>Chlorobium</taxon>
    </lineage>
</organism>
<evidence type="ECO:0000256" key="4">
    <source>
        <dbReference type="ARBA" id="ARBA00022692"/>
    </source>
</evidence>
<evidence type="ECO:0000313" key="9">
    <source>
        <dbReference type="Proteomes" id="UP000004162"/>
    </source>
</evidence>
<evidence type="ECO:0000256" key="2">
    <source>
        <dbReference type="ARBA" id="ARBA00022475"/>
    </source>
</evidence>
<evidence type="ECO:0000256" key="5">
    <source>
        <dbReference type="ARBA" id="ARBA00022989"/>
    </source>
</evidence>
<feature type="transmembrane region" description="Helical" evidence="7">
    <location>
        <begin position="109"/>
        <end position="130"/>
    </location>
</feature>
<protein>
    <recommendedName>
        <fullName evidence="7">UPF0761 membrane protein CferDRAFT_0613</fullName>
    </recommendedName>
</protein>
<evidence type="ECO:0000256" key="6">
    <source>
        <dbReference type="ARBA" id="ARBA00023136"/>
    </source>
</evidence>
<dbReference type="GO" id="GO:0005886">
    <property type="term" value="C:plasma membrane"/>
    <property type="evidence" value="ECO:0007669"/>
    <property type="project" value="UniProtKB-SubCell"/>
</dbReference>
<keyword evidence="5 7" id="KW-1133">Transmembrane helix</keyword>
<dbReference type="Pfam" id="PF03631">
    <property type="entry name" value="Virul_fac_BrkB"/>
    <property type="match status" value="1"/>
</dbReference>
<feature type="transmembrane region" description="Helical" evidence="7">
    <location>
        <begin position="49"/>
        <end position="74"/>
    </location>
</feature>
<accession>Q0YQT6</accession>
<keyword evidence="2 7" id="KW-1003">Cell membrane</keyword>
<dbReference type="InterPro" id="IPR017039">
    <property type="entry name" value="Virul_fac_BrkB"/>
</dbReference>
<keyword evidence="9" id="KW-1185">Reference proteome</keyword>
<reference evidence="8 9" key="1">
    <citation type="submission" date="2006-07" db="EMBL/GenBank/DDBJ databases">
        <title>Annotation of the draft genome assembly of Chlorobium ferroxidans DSM 13031.</title>
        <authorList>
            <consortium name="US DOE Joint Genome Institute (JGI-ORNL)"/>
            <person name="Larimer F."/>
            <person name="Land M."/>
            <person name="Hauser L."/>
        </authorList>
    </citation>
    <scope>NUCLEOTIDE SEQUENCE [LARGE SCALE GENOMIC DNA]</scope>
    <source>
        <strain evidence="8 9">DSM 13031</strain>
    </source>
</reference>
<dbReference type="NCBIfam" id="TIGR00765">
    <property type="entry name" value="yihY_not_rbn"/>
    <property type="match status" value="1"/>
</dbReference>
<name>Q0YQT6_9CHLB</name>
<proteinExistence type="inferred from homology"/>
<dbReference type="Proteomes" id="UP000004162">
    <property type="component" value="Unassembled WGS sequence"/>
</dbReference>
<comment type="caution">
    <text evidence="8">The sequence shown here is derived from an EMBL/GenBank/DDBJ whole genome shotgun (WGS) entry which is preliminary data.</text>
</comment>
<evidence type="ECO:0000313" key="8">
    <source>
        <dbReference type="EMBL" id="EAT58639.1"/>
    </source>
</evidence>
<dbReference type="AlphaFoldDB" id="Q0YQT6"/>
<keyword evidence="3" id="KW-0997">Cell inner membrane</keyword>
<keyword evidence="4 7" id="KW-0812">Transmembrane</keyword>
<reference evidence="8 9" key="2">
    <citation type="submission" date="2006-07" db="EMBL/GenBank/DDBJ databases">
        <title>Sequencing of the draft genome and assembly of Chlorobium ferroxidans DSM 13031.</title>
        <authorList>
            <consortium name="US DOE Joint Genome Institute (JGI-PGF)"/>
            <person name="Copeland A."/>
            <person name="Lucas S."/>
            <person name="Lapidus A."/>
            <person name="Barry K."/>
            <person name="Glavina del Rio T."/>
            <person name="Dalin E."/>
            <person name="Tice H."/>
            <person name="Bruce D."/>
            <person name="Pitluck S."/>
            <person name="Richardson P."/>
        </authorList>
    </citation>
    <scope>NUCLEOTIDE SEQUENCE [LARGE SCALE GENOMIC DNA]</scope>
    <source>
        <strain evidence="8 9">DSM 13031</strain>
    </source>
</reference>
<dbReference type="RefSeq" id="WP_006366697.1">
    <property type="nucleotide sequence ID" value="NZ_AASE01000015.1"/>
</dbReference>
<comment type="subcellular location">
    <subcellularLocation>
        <location evidence="1 7">Cell membrane</location>
        <topology evidence="1 7">Multi-pass membrane protein</topology>
    </subcellularLocation>
</comment>
<evidence type="ECO:0000256" key="7">
    <source>
        <dbReference type="HAMAP-Rule" id="MF_00672"/>
    </source>
</evidence>
<evidence type="ECO:0000256" key="3">
    <source>
        <dbReference type="ARBA" id="ARBA00022519"/>
    </source>
</evidence>
<evidence type="ECO:0000256" key="1">
    <source>
        <dbReference type="ARBA" id="ARBA00004651"/>
    </source>
</evidence>
<comment type="caution">
    <text evidence="7">Lacks conserved residue(s) required for the propagation of feature annotation.</text>
</comment>
<feature type="transmembrane region" description="Helical" evidence="7">
    <location>
        <begin position="151"/>
        <end position="176"/>
    </location>
</feature>
<keyword evidence="6 7" id="KW-0472">Membrane</keyword>
<comment type="similarity">
    <text evidence="7">Belongs to the UPF0761 family.</text>
</comment>
<sequence length="429" mass="47837">MLIKMKTGEERLKLQNGGHFGSAGYLRAFIPFFWKNLIHDRIFLGAGSLAFQTLLSIVPFLAVVLSILSVFAVFTPLKHNIEEFLVQNFMPGAGGILNHYLNDFIGKTATVPLLGGLFLFIIALSLISTIDHTLNEIWEVHSPRKMFQGFTLYWTVLTLGPVLIGSSLAAGSYVWYTVFTEGPMLEVKTRLLSYLPFINSVVAFFLLYMLVPNCRVRFLHAISGAFAAAVLFELSKKWFSFYIANVATFEHIYGALSVIPMLFFWIYLGWVVVLTGAEFVFCLGALKPAGNAPEPFNPLRGIPEILSVLALVYAAQKSGSYMNMKKILKNLHPAMPSFLKEIVDMLLQHDVIHVTAGGDLAISRDLHTLKLYDLYEIIPPGFGVMENGLMDFEGNSLHLGTIKRAVSESLRCSMDIPLVTLLEDNNQQQ</sequence>
<dbReference type="PANTHER" id="PTHR30213:SF0">
    <property type="entry name" value="UPF0761 MEMBRANE PROTEIN YIHY"/>
    <property type="match status" value="1"/>
</dbReference>
<feature type="transmembrane region" description="Helical" evidence="7">
    <location>
        <begin position="191"/>
        <end position="211"/>
    </location>
</feature>
<feature type="transmembrane region" description="Helical" evidence="7">
    <location>
        <begin position="218"/>
        <end position="235"/>
    </location>
</feature>
<dbReference type="InterPro" id="IPR023679">
    <property type="entry name" value="UPF0761_bac"/>
</dbReference>
<dbReference type="HAMAP" id="MF_00672">
    <property type="entry name" value="UPF0761"/>
    <property type="match status" value="1"/>
</dbReference>
<dbReference type="PANTHER" id="PTHR30213">
    <property type="entry name" value="INNER MEMBRANE PROTEIN YHJD"/>
    <property type="match status" value="1"/>
</dbReference>
<gene>
    <name evidence="8" type="ORF">CferDRAFT_0613</name>
</gene>
<dbReference type="EMBL" id="AASE01000015">
    <property type="protein sequence ID" value="EAT58639.1"/>
    <property type="molecule type" value="Genomic_DNA"/>
</dbReference>